<comment type="similarity">
    <text evidence="2">Belongs to the outer membrane factor (OMF) (TC 1.B.17) family.</text>
</comment>
<dbReference type="PANTHER" id="PTHR30026:SF20">
    <property type="entry name" value="OUTER MEMBRANE PROTEIN TOLC"/>
    <property type="match status" value="1"/>
</dbReference>
<dbReference type="SUPFAM" id="SSF56954">
    <property type="entry name" value="Outer membrane efflux proteins (OEP)"/>
    <property type="match status" value="1"/>
</dbReference>
<evidence type="ECO:0000256" key="7">
    <source>
        <dbReference type="ARBA" id="ARBA00023237"/>
    </source>
</evidence>
<keyword evidence="4" id="KW-1134">Transmembrane beta strand</keyword>
<dbReference type="GO" id="GO:1990281">
    <property type="term" value="C:efflux pump complex"/>
    <property type="evidence" value="ECO:0007669"/>
    <property type="project" value="TreeGrafter"/>
</dbReference>
<keyword evidence="10" id="KW-1185">Reference proteome</keyword>
<evidence type="ECO:0000313" key="10">
    <source>
        <dbReference type="Proteomes" id="UP000305939"/>
    </source>
</evidence>
<dbReference type="InterPro" id="IPR003423">
    <property type="entry name" value="OMP_efflux"/>
</dbReference>
<proteinExistence type="inferred from homology"/>
<dbReference type="RefSeq" id="WP_136334770.1">
    <property type="nucleotide sequence ID" value="NZ_QXMP01000001.1"/>
</dbReference>
<dbReference type="AlphaFoldDB" id="A0A4S3M323"/>
<evidence type="ECO:0000313" key="9">
    <source>
        <dbReference type="EMBL" id="THD69280.1"/>
    </source>
</evidence>
<keyword evidence="6" id="KW-0472">Membrane</keyword>
<gene>
    <name evidence="9" type="ORF">E7Z59_02830</name>
</gene>
<accession>A0A4S3M323</accession>
<dbReference type="Gene3D" id="1.20.1600.10">
    <property type="entry name" value="Outer membrane efflux proteins (OEP)"/>
    <property type="match status" value="1"/>
</dbReference>
<dbReference type="GO" id="GO:0015288">
    <property type="term" value="F:porin activity"/>
    <property type="evidence" value="ECO:0007669"/>
    <property type="project" value="TreeGrafter"/>
</dbReference>
<keyword evidence="3" id="KW-0813">Transport</keyword>
<protein>
    <recommendedName>
        <fullName evidence="11">TolC family protein</fullName>
    </recommendedName>
</protein>
<dbReference type="InterPro" id="IPR051906">
    <property type="entry name" value="TolC-like"/>
</dbReference>
<feature type="coiled-coil region" evidence="8">
    <location>
        <begin position="653"/>
        <end position="680"/>
    </location>
</feature>
<dbReference type="GO" id="GO:0015562">
    <property type="term" value="F:efflux transmembrane transporter activity"/>
    <property type="evidence" value="ECO:0007669"/>
    <property type="project" value="InterPro"/>
</dbReference>
<dbReference type="GO" id="GO:0009279">
    <property type="term" value="C:cell outer membrane"/>
    <property type="evidence" value="ECO:0007669"/>
    <property type="project" value="UniProtKB-SubCell"/>
</dbReference>
<name>A0A4S3M323_9FLAO</name>
<evidence type="ECO:0000256" key="4">
    <source>
        <dbReference type="ARBA" id="ARBA00022452"/>
    </source>
</evidence>
<dbReference type="PANTHER" id="PTHR30026">
    <property type="entry name" value="OUTER MEMBRANE PROTEIN TOLC"/>
    <property type="match status" value="1"/>
</dbReference>
<comment type="subcellular location">
    <subcellularLocation>
        <location evidence="1">Cell outer membrane</location>
    </subcellularLocation>
</comment>
<evidence type="ECO:0000256" key="1">
    <source>
        <dbReference type="ARBA" id="ARBA00004442"/>
    </source>
</evidence>
<dbReference type="Pfam" id="PF02321">
    <property type="entry name" value="OEP"/>
    <property type="match status" value="2"/>
</dbReference>
<dbReference type="OrthoDB" id="9771205at2"/>
<sequence>MVINSLLQKILFFVFTFFIAMIALGQESQQFRIGLMLEVSSSETENLIEELKMEIRRVVGEDAEVLFPPSLLKVNQLDLELARKQYRELQQSDADLILSFGTMNNSLLFDDLQFTKPVISMAGVNAPGLELPLKGEGSGITNFLYLVTSQSMSNDLETFHNLTRFKKAGIVLRRDFYESLALKNYFDEITSRLGIDYELIFYNNAEDVAARLSDDIDAVYLAEAFYLTDKDIKYLADLFLERKLPSFTSSFANDVESGILGTNQSSENFTRIFRRIALSIQEYISGTPLETMPVQLDLSKKLTLNINTLIRLELPLKYSLLAGTNIVGSIIESGRVTTYDLLDLIDMTLVENLQLQASQRDVDLLGQEVKLAASTYLPEVGAGAQANYRDAARTFEVILPEYALLGNVFLNQLVFSEAANAGISIQKRLREAQQERFNVANLDAILQVSALYFNALIAKINLNIQRENRDLTLRNLELAELNYQAGQSGRSDMLRFRSEMAQNTQNLIEATNALQLAYVEINRQINMPLETPITVADAKLGEGIFEAYNYSNLAEILDNPRMRQPFIEFLVNEGKTNLPEFKVIDRSLEATQRNIRYNTTGRLLPELGLQGAYNYDFNQWGAGAGDIRPKGFFTAGVNLRVPIFQQNNFSINRQTAEIQKDQLEIQKAGLAQDNETAIREVVLNLINQISNIKLSEISADAAREALELTRESYTAGAVNIVQLIDAQNNLLRAQLAQSNAIYNFLLNATQLERLIGHSFLLHTPEENAEFERRFIEFFDQY</sequence>
<evidence type="ECO:0000256" key="6">
    <source>
        <dbReference type="ARBA" id="ARBA00023136"/>
    </source>
</evidence>
<organism evidence="9 10">
    <name type="scientific">Robertkochia marina</name>
    <dbReference type="NCBI Taxonomy" id="1227945"/>
    <lineage>
        <taxon>Bacteria</taxon>
        <taxon>Pseudomonadati</taxon>
        <taxon>Bacteroidota</taxon>
        <taxon>Flavobacteriia</taxon>
        <taxon>Flavobacteriales</taxon>
        <taxon>Flavobacteriaceae</taxon>
        <taxon>Robertkochia</taxon>
    </lineage>
</organism>
<evidence type="ECO:0000256" key="5">
    <source>
        <dbReference type="ARBA" id="ARBA00022692"/>
    </source>
</evidence>
<dbReference type="Gene3D" id="3.40.50.2300">
    <property type="match status" value="2"/>
</dbReference>
<evidence type="ECO:0000256" key="8">
    <source>
        <dbReference type="SAM" id="Coils"/>
    </source>
</evidence>
<evidence type="ECO:0000256" key="2">
    <source>
        <dbReference type="ARBA" id="ARBA00007613"/>
    </source>
</evidence>
<reference evidence="9 10" key="1">
    <citation type="submission" date="2019-04" db="EMBL/GenBank/DDBJ databases">
        <title>Draft genome sequence of Robertkochia marina CC-AMO-30D.</title>
        <authorList>
            <person name="Hameed A."/>
            <person name="Lin S.-Y."/>
            <person name="Shahina M."/>
            <person name="Lai W.-A."/>
            <person name="Young C.-C."/>
        </authorList>
    </citation>
    <scope>NUCLEOTIDE SEQUENCE [LARGE SCALE GENOMIC DNA]</scope>
    <source>
        <strain evidence="9 10">CC-AMO-30D</strain>
    </source>
</reference>
<dbReference type="EMBL" id="SSMC01000001">
    <property type="protein sequence ID" value="THD69280.1"/>
    <property type="molecule type" value="Genomic_DNA"/>
</dbReference>
<evidence type="ECO:0000256" key="3">
    <source>
        <dbReference type="ARBA" id="ARBA00022448"/>
    </source>
</evidence>
<keyword evidence="8" id="KW-0175">Coiled coil</keyword>
<evidence type="ECO:0008006" key="11">
    <source>
        <dbReference type="Google" id="ProtNLM"/>
    </source>
</evidence>
<keyword evidence="5" id="KW-0812">Transmembrane</keyword>
<keyword evidence="7" id="KW-0998">Cell outer membrane</keyword>
<comment type="caution">
    <text evidence="9">The sequence shown here is derived from an EMBL/GenBank/DDBJ whole genome shotgun (WGS) entry which is preliminary data.</text>
</comment>
<dbReference type="Proteomes" id="UP000305939">
    <property type="component" value="Unassembled WGS sequence"/>
</dbReference>